<gene>
    <name evidence="3" type="ORF">LPC04_06300</name>
</gene>
<organism evidence="3 4">
    <name type="scientific">Scleromatobacter humisilvae</name>
    <dbReference type="NCBI Taxonomy" id="2897159"/>
    <lineage>
        <taxon>Bacteria</taxon>
        <taxon>Pseudomonadati</taxon>
        <taxon>Pseudomonadota</taxon>
        <taxon>Betaproteobacteria</taxon>
        <taxon>Burkholderiales</taxon>
        <taxon>Sphaerotilaceae</taxon>
        <taxon>Scleromatobacter</taxon>
    </lineage>
</organism>
<comment type="caution">
    <text evidence="3">The sequence shown here is derived from an EMBL/GenBank/DDBJ whole genome shotgun (WGS) entry which is preliminary data.</text>
</comment>
<dbReference type="EMBL" id="JAJLJH010000001">
    <property type="protein sequence ID" value="MCK9685324.1"/>
    <property type="molecule type" value="Genomic_DNA"/>
</dbReference>
<dbReference type="InterPro" id="IPR013424">
    <property type="entry name" value="Ice-binding_C"/>
</dbReference>
<evidence type="ECO:0000313" key="3">
    <source>
        <dbReference type="EMBL" id="MCK9685324.1"/>
    </source>
</evidence>
<reference evidence="3" key="1">
    <citation type="submission" date="2021-11" db="EMBL/GenBank/DDBJ databases">
        <title>BS-T2-15 a new species belonging to the Comamonadaceae family isolated from the soil of a French oak forest.</title>
        <authorList>
            <person name="Mieszkin S."/>
            <person name="Alain K."/>
        </authorList>
    </citation>
    <scope>NUCLEOTIDE SEQUENCE</scope>
    <source>
        <strain evidence="3">BS-T2-15</strain>
    </source>
</reference>
<evidence type="ECO:0000313" key="4">
    <source>
        <dbReference type="Proteomes" id="UP001139353"/>
    </source>
</evidence>
<dbReference type="Pfam" id="PF07589">
    <property type="entry name" value="PEP-CTERM"/>
    <property type="match status" value="1"/>
</dbReference>
<feature type="domain" description="Ice-binding protein C-terminal" evidence="2">
    <location>
        <begin position="473"/>
        <end position="496"/>
    </location>
</feature>
<feature type="chain" id="PRO_5040869448" evidence="1">
    <location>
        <begin position="22"/>
        <end position="499"/>
    </location>
</feature>
<proteinExistence type="predicted"/>
<dbReference type="RefSeq" id="WP_275681331.1">
    <property type="nucleotide sequence ID" value="NZ_JAJLJH010000001.1"/>
</dbReference>
<protein>
    <submittedName>
        <fullName evidence="3">PEP-CTERM sorting domain-containing protein</fullName>
    </submittedName>
</protein>
<sequence>MTRASVLTLAALAAISGVANAQAVAPGNLVVSRTVYAGNAGTVAVGQALPGGGKAIADGSFPDVFKNETPDAAFGVTAPIFLDQLTTSGARVGTIAIDPTQLSTSFSSKSELGLNISQDGKSVTFMGYVSPINQLDVSNSNTSAIVDPTNPVRTSTQRGIGTVNLATGALTVTGINAYSGNNGRNAILAGGNYYTVGNAGNSGKGPSGTVLSQLSDDTGLQMIAAGSSGNTTVVGKAYGTFGSTTGYQHGFSTVTTGAAADKTGKDDNFRGETLFNNTLYVTKGSGSNGVNTVYQVGAAGQLPTAATAASTTITPLAGFPTSGTATHPFGLWFADATTLFVADEGDGQAKGTPGKDTSNAGLDEYRFIGGKWNETAVFQKGLLDQAGYSEGLPWTVNTDGLRNLTGEVNADGSFTLFATTSTVSNEATHDQGADPNELVSITIGAGSTPDDTSFTVLETAGYGERLGGVALAPVPEPANVALLFAGLGLLGFCARRQRG</sequence>
<feature type="signal peptide" evidence="1">
    <location>
        <begin position="1"/>
        <end position="21"/>
    </location>
</feature>
<accession>A0A9X2C125</accession>
<evidence type="ECO:0000259" key="2">
    <source>
        <dbReference type="Pfam" id="PF07589"/>
    </source>
</evidence>
<dbReference type="NCBIfam" id="TIGR02595">
    <property type="entry name" value="PEP_CTERM"/>
    <property type="match status" value="1"/>
</dbReference>
<dbReference type="Proteomes" id="UP001139353">
    <property type="component" value="Unassembled WGS sequence"/>
</dbReference>
<keyword evidence="4" id="KW-1185">Reference proteome</keyword>
<keyword evidence="1" id="KW-0732">Signal</keyword>
<evidence type="ECO:0000256" key="1">
    <source>
        <dbReference type="SAM" id="SignalP"/>
    </source>
</evidence>
<dbReference type="AlphaFoldDB" id="A0A9X2C125"/>
<name>A0A9X2C125_9BURK</name>